<feature type="region of interest" description="Disordered" evidence="1">
    <location>
        <begin position="125"/>
        <end position="166"/>
    </location>
</feature>
<gene>
    <name evidence="3" type="ORF">THAOC_07751</name>
</gene>
<dbReference type="Pfam" id="PF20710">
    <property type="entry name" value="DUF6824"/>
    <property type="match status" value="1"/>
</dbReference>
<proteinExistence type="predicted"/>
<reference evidence="3 4" key="1">
    <citation type="journal article" date="2012" name="Genome Biol.">
        <title>Genome and low-iron response of an oceanic diatom adapted to chronic iron limitation.</title>
        <authorList>
            <person name="Lommer M."/>
            <person name="Specht M."/>
            <person name="Roy A.S."/>
            <person name="Kraemer L."/>
            <person name="Andreson R."/>
            <person name="Gutowska M.A."/>
            <person name="Wolf J."/>
            <person name="Bergner S.V."/>
            <person name="Schilhabel M.B."/>
            <person name="Klostermeier U.C."/>
            <person name="Beiko R.G."/>
            <person name="Rosenstiel P."/>
            <person name="Hippler M."/>
            <person name="Laroche J."/>
        </authorList>
    </citation>
    <scope>NUCLEOTIDE SEQUENCE [LARGE SCALE GENOMIC DNA]</scope>
    <source>
        <strain evidence="3 4">CCMP1005</strain>
    </source>
</reference>
<dbReference type="Proteomes" id="UP000266841">
    <property type="component" value="Unassembled WGS sequence"/>
</dbReference>
<name>K0TBP3_THAOC</name>
<feature type="compositionally biased region" description="Polar residues" evidence="1">
    <location>
        <begin position="138"/>
        <end position="161"/>
    </location>
</feature>
<feature type="non-terminal residue" evidence="3">
    <location>
        <position position="1"/>
    </location>
</feature>
<dbReference type="InterPro" id="IPR049227">
    <property type="entry name" value="DUF6824"/>
</dbReference>
<evidence type="ECO:0000313" key="3">
    <source>
        <dbReference type="EMBL" id="EJK70856.1"/>
    </source>
</evidence>
<protein>
    <recommendedName>
        <fullName evidence="2">DUF6824 domain-containing protein</fullName>
    </recommendedName>
</protein>
<accession>K0TBP3</accession>
<dbReference type="EMBL" id="AGNL01007958">
    <property type="protein sequence ID" value="EJK70856.1"/>
    <property type="molecule type" value="Genomic_DNA"/>
</dbReference>
<sequence length="509" mass="54734">HGISGNPGNVKFRIILQERRQEYLDIRNKKDWLNKNRVASEVVNIVRSRGGRFLKKISDSGQKCAVYELADEELTMEKVKQGLRQKRAAAHVTSTLKHFVTGNSSASAAPAKRASLVAIEETAGSGSSSNVEILPPRSMNNYPRQPAHVSSSSNPEPNNLGLSVPPNAPSSFNIYHPVYMNSEPKEDNRGAAPMECATLLRDELDCVNSLYQLSKGSDGGGSTDTFSVSAHSKLDVANLGVSGGASHYSERSGSSLPRRDTALPPGVANTSLGGGTNPSSFGFGCTSLDMSVDMPSFGGSTLAGRSKCEESRGTLSFGAKVEAMSLPSFSSAEVSEMDGRTQIPSAYHSSGQIPSAYQYSQAMELDGCRAPADELFCKFERQRFAPAPLTQINEMSQQLLYHHLGAASGVSFHPPSQQVGATPGVSFHSPPQQVGSTSGISLYPPPQVAVMRPGCEFTPHEIVTAQNEDHANEARKKKKRGFVKKRKSLSAYYRQTKGLGPEIHETLFP</sequence>
<feature type="domain" description="DUF6824" evidence="2">
    <location>
        <begin position="5"/>
        <end position="85"/>
    </location>
</feature>
<comment type="caution">
    <text evidence="3">The sequence shown here is derived from an EMBL/GenBank/DDBJ whole genome shotgun (WGS) entry which is preliminary data.</text>
</comment>
<feature type="compositionally biased region" description="Polar residues" evidence="1">
    <location>
        <begin position="429"/>
        <end position="440"/>
    </location>
</feature>
<feature type="region of interest" description="Disordered" evidence="1">
    <location>
        <begin position="413"/>
        <end position="440"/>
    </location>
</feature>
<feature type="region of interest" description="Disordered" evidence="1">
    <location>
        <begin position="241"/>
        <end position="275"/>
    </location>
</feature>
<keyword evidence="4" id="KW-1185">Reference proteome</keyword>
<evidence type="ECO:0000313" key="4">
    <source>
        <dbReference type="Proteomes" id="UP000266841"/>
    </source>
</evidence>
<evidence type="ECO:0000259" key="2">
    <source>
        <dbReference type="Pfam" id="PF20710"/>
    </source>
</evidence>
<organism evidence="3 4">
    <name type="scientific">Thalassiosira oceanica</name>
    <name type="common">Marine diatom</name>
    <dbReference type="NCBI Taxonomy" id="159749"/>
    <lineage>
        <taxon>Eukaryota</taxon>
        <taxon>Sar</taxon>
        <taxon>Stramenopiles</taxon>
        <taxon>Ochrophyta</taxon>
        <taxon>Bacillariophyta</taxon>
        <taxon>Coscinodiscophyceae</taxon>
        <taxon>Thalassiosirophycidae</taxon>
        <taxon>Thalassiosirales</taxon>
        <taxon>Thalassiosiraceae</taxon>
        <taxon>Thalassiosira</taxon>
    </lineage>
</organism>
<dbReference type="AlphaFoldDB" id="K0TBP3"/>
<evidence type="ECO:0000256" key="1">
    <source>
        <dbReference type="SAM" id="MobiDB-lite"/>
    </source>
</evidence>